<dbReference type="GeneID" id="110978287"/>
<gene>
    <name evidence="4" type="primary">LOC110978287</name>
</gene>
<accession>A0A8B7Y6M1</accession>
<dbReference type="PANTHER" id="PTHR10210">
    <property type="entry name" value="RIBOSE-PHOSPHATE DIPHOSPHOKINASE FAMILY MEMBER"/>
    <property type="match status" value="1"/>
</dbReference>
<dbReference type="GO" id="GO:0000287">
    <property type="term" value="F:magnesium ion binding"/>
    <property type="evidence" value="ECO:0007669"/>
    <property type="project" value="InterPro"/>
</dbReference>
<evidence type="ECO:0000259" key="2">
    <source>
        <dbReference type="Pfam" id="PF00156"/>
    </source>
</evidence>
<dbReference type="OrthoDB" id="10263753at2759"/>
<dbReference type="GO" id="GO:0002189">
    <property type="term" value="C:ribose phosphate diphosphokinase complex"/>
    <property type="evidence" value="ECO:0007669"/>
    <property type="project" value="TreeGrafter"/>
</dbReference>
<dbReference type="Gene3D" id="3.40.50.2020">
    <property type="match status" value="2"/>
</dbReference>
<name>A0A8B7Y6M1_ACAPL</name>
<proteinExistence type="inferred from homology"/>
<comment type="similarity">
    <text evidence="1">Belongs to the ribose-phosphate pyrophosphokinase family.</text>
</comment>
<dbReference type="InterPro" id="IPR005946">
    <property type="entry name" value="Rib-P_diPkinase"/>
</dbReference>
<dbReference type="Pfam" id="PF00156">
    <property type="entry name" value="Pribosyltran"/>
    <property type="match status" value="1"/>
</dbReference>
<dbReference type="SUPFAM" id="SSF53271">
    <property type="entry name" value="PRTase-like"/>
    <property type="match status" value="2"/>
</dbReference>
<dbReference type="InterPro" id="IPR000836">
    <property type="entry name" value="PRTase_dom"/>
</dbReference>
<dbReference type="InterPro" id="IPR029057">
    <property type="entry name" value="PRTase-like"/>
</dbReference>
<dbReference type="PANTHER" id="PTHR10210:SF45">
    <property type="entry name" value="RIBOSE-PHOSPHATE PYROPHOSPHOKINASE 3, CHLOROPLASTIC"/>
    <property type="match status" value="1"/>
</dbReference>
<dbReference type="GO" id="GO:0005737">
    <property type="term" value="C:cytoplasm"/>
    <property type="evidence" value="ECO:0007669"/>
    <property type="project" value="TreeGrafter"/>
</dbReference>
<dbReference type="CDD" id="cd06223">
    <property type="entry name" value="PRTases_typeI"/>
    <property type="match status" value="1"/>
</dbReference>
<sequence length="430" mass="48459">MHGRCTCTVCYVISLHHVHGDAFTTKTTELLEYMPKLMFCISDFSLLTDSYSKPRNPKRIKMDAKRLSRFPALLFCHPSMEDLASAIAAKCSRESLSLTCFTPNPGSQSQTLDSHPLSEENLTHVQMRLQPVEFQKNGILWDSFKDGWPNLFIDNVKQCAGRDVIFLGSFHSPEVVFEQLSLLYTMPRYLVRSFKFILPYFPTGTMERVDTEGQVATAKVLAMMLSSIPSTAHGPAQIVIFDIHALQERFYFSDTIIPRLESAIPLLHREMLKLPHDVKFNLAIAFPDEGAHKRFHGMFEDFPLITCIKVRNGDKRVVTIKEGEAKDQHIIIIDDLVQSGGTLRNCARALLEKGAASVSAFVTHAVFPQNSWRAFTTAEAAASSVKFEHFWITDSIPHARTIAEHAPFKLLSLCDVISETLLGYDLVQHI</sequence>
<dbReference type="KEGG" id="aplc:110978287"/>
<evidence type="ECO:0000256" key="1">
    <source>
        <dbReference type="ARBA" id="ARBA00006478"/>
    </source>
</evidence>
<evidence type="ECO:0000313" key="4">
    <source>
        <dbReference type="RefSeq" id="XP_022088859.1"/>
    </source>
</evidence>
<feature type="domain" description="Phosphoribosyltransferase" evidence="2">
    <location>
        <begin position="314"/>
        <end position="364"/>
    </location>
</feature>
<dbReference type="RefSeq" id="XP_022088859.1">
    <property type="nucleotide sequence ID" value="XM_022233167.1"/>
</dbReference>
<dbReference type="GO" id="GO:0006015">
    <property type="term" value="P:5-phosphoribose 1-diphosphate biosynthetic process"/>
    <property type="evidence" value="ECO:0007669"/>
    <property type="project" value="TreeGrafter"/>
</dbReference>
<dbReference type="Proteomes" id="UP000694845">
    <property type="component" value="Unplaced"/>
</dbReference>
<evidence type="ECO:0000313" key="3">
    <source>
        <dbReference type="Proteomes" id="UP000694845"/>
    </source>
</evidence>
<keyword evidence="3" id="KW-1185">Reference proteome</keyword>
<dbReference type="GO" id="GO:0006164">
    <property type="term" value="P:purine nucleotide biosynthetic process"/>
    <property type="evidence" value="ECO:0007669"/>
    <property type="project" value="TreeGrafter"/>
</dbReference>
<protein>
    <submittedName>
        <fullName evidence="4">Ribose-phosphate pyrophosphokinase 4-like isoform X1</fullName>
    </submittedName>
</protein>
<organism evidence="3 4">
    <name type="scientific">Acanthaster planci</name>
    <name type="common">Crown-of-thorns starfish</name>
    <dbReference type="NCBI Taxonomy" id="133434"/>
    <lineage>
        <taxon>Eukaryota</taxon>
        <taxon>Metazoa</taxon>
        <taxon>Echinodermata</taxon>
        <taxon>Eleutherozoa</taxon>
        <taxon>Asterozoa</taxon>
        <taxon>Asteroidea</taxon>
        <taxon>Valvatacea</taxon>
        <taxon>Valvatida</taxon>
        <taxon>Acanthasteridae</taxon>
        <taxon>Acanthaster</taxon>
    </lineage>
</organism>
<dbReference type="AlphaFoldDB" id="A0A8B7Y6M1"/>
<dbReference type="SMART" id="SM01400">
    <property type="entry name" value="Pribosyltran_N"/>
    <property type="match status" value="1"/>
</dbReference>
<reference evidence="4" key="1">
    <citation type="submission" date="2025-08" db="UniProtKB">
        <authorList>
            <consortium name="RefSeq"/>
        </authorList>
    </citation>
    <scope>IDENTIFICATION</scope>
</reference>